<dbReference type="OrthoDB" id="9812260at2"/>
<evidence type="ECO:0000256" key="2">
    <source>
        <dbReference type="ARBA" id="ARBA00034247"/>
    </source>
</evidence>
<accession>A0A345YGG3</accession>
<feature type="transmembrane region" description="Helical" evidence="3">
    <location>
        <begin position="226"/>
        <end position="245"/>
    </location>
</feature>
<organism evidence="5 6">
    <name type="scientific">Erythrobacter aureus</name>
    <dbReference type="NCBI Taxonomy" id="2182384"/>
    <lineage>
        <taxon>Bacteria</taxon>
        <taxon>Pseudomonadati</taxon>
        <taxon>Pseudomonadota</taxon>
        <taxon>Alphaproteobacteria</taxon>
        <taxon>Sphingomonadales</taxon>
        <taxon>Erythrobacteraceae</taxon>
        <taxon>Erythrobacter/Porphyrobacter group</taxon>
        <taxon>Erythrobacter</taxon>
    </lineage>
</organism>
<dbReference type="GO" id="GO:0052621">
    <property type="term" value="F:diguanylate cyclase activity"/>
    <property type="evidence" value="ECO:0007669"/>
    <property type="project" value="UniProtKB-EC"/>
</dbReference>
<feature type="transmembrane region" description="Helical" evidence="3">
    <location>
        <begin position="176"/>
        <end position="195"/>
    </location>
</feature>
<evidence type="ECO:0000256" key="1">
    <source>
        <dbReference type="ARBA" id="ARBA00012528"/>
    </source>
</evidence>
<dbReference type="Gene3D" id="3.30.70.270">
    <property type="match status" value="1"/>
</dbReference>
<keyword evidence="6" id="KW-1185">Reference proteome</keyword>
<dbReference type="Pfam" id="PF00990">
    <property type="entry name" value="GGDEF"/>
    <property type="match status" value="1"/>
</dbReference>
<feature type="transmembrane region" description="Helical" evidence="3">
    <location>
        <begin position="202"/>
        <end position="220"/>
    </location>
</feature>
<dbReference type="KEGG" id="err:DVR09_12405"/>
<dbReference type="PANTHER" id="PTHR45138">
    <property type="entry name" value="REGULATORY COMPONENTS OF SENSORY TRANSDUCTION SYSTEM"/>
    <property type="match status" value="1"/>
</dbReference>
<dbReference type="InterPro" id="IPR050469">
    <property type="entry name" value="Diguanylate_Cyclase"/>
</dbReference>
<dbReference type="SUPFAM" id="SSF55073">
    <property type="entry name" value="Nucleotide cyclase"/>
    <property type="match status" value="1"/>
</dbReference>
<feature type="transmembrane region" description="Helical" evidence="3">
    <location>
        <begin position="149"/>
        <end position="170"/>
    </location>
</feature>
<evidence type="ECO:0000313" key="6">
    <source>
        <dbReference type="Proteomes" id="UP000254508"/>
    </source>
</evidence>
<dbReference type="SMART" id="SM00267">
    <property type="entry name" value="GGDEF"/>
    <property type="match status" value="1"/>
</dbReference>
<evidence type="ECO:0000256" key="3">
    <source>
        <dbReference type="SAM" id="Phobius"/>
    </source>
</evidence>
<dbReference type="PANTHER" id="PTHR45138:SF9">
    <property type="entry name" value="DIGUANYLATE CYCLASE DGCM-RELATED"/>
    <property type="match status" value="1"/>
</dbReference>
<dbReference type="PROSITE" id="PS50887">
    <property type="entry name" value="GGDEF"/>
    <property type="match status" value="1"/>
</dbReference>
<comment type="catalytic activity">
    <reaction evidence="2">
        <text>2 GTP = 3',3'-c-di-GMP + 2 diphosphate</text>
        <dbReference type="Rhea" id="RHEA:24898"/>
        <dbReference type="ChEBI" id="CHEBI:33019"/>
        <dbReference type="ChEBI" id="CHEBI:37565"/>
        <dbReference type="ChEBI" id="CHEBI:58805"/>
        <dbReference type="EC" id="2.7.7.65"/>
    </reaction>
</comment>
<dbReference type="EC" id="2.7.7.65" evidence="1"/>
<dbReference type="InterPro" id="IPR029787">
    <property type="entry name" value="Nucleotide_cyclase"/>
</dbReference>
<feature type="domain" description="GGDEF" evidence="4">
    <location>
        <begin position="302"/>
        <end position="438"/>
    </location>
</feature>
<keyword evidence="3" id="KW-0812">Transmembrane</keyword>
<dbReference type="CDD" id="cd01949">
    <property type="entry name" value="GGDEF"/>
    <property type="match status" value="1"/>
</dbReference>
<dbReference type="EMBL" id="CP031357">
    <property type="protein sequence ID" value="AXK43015.1"/>
    <property type="molecule type" value="Genomic_DNA"/>
</dbReference>
<name>A0A345YGG3_9SPHN</name>
<protein>
    <recommendedName>
        <fullName evidence="1">diguanylate cyclase</fullName>
        <ecNumber evidence="1">2.7.7.65</ecNumber>
    </recommendedName>
</protein>
<reference evidence="6" key="1">
    <citation type="submission" date="2018-07" db="EMBL/GenBank/DDBJ databases">
        <title>Genome sequence of Erythrobacter strain YH-07, an antagonistic bacterium isolated from Yellow Sea.</title>
        <authorList>
            <person name="Tang T."/>
            <person name="Liu Q."/>
            <person name="Sun X."/>
        </authorList>
    </citation>
    <scope>NUCLEOTIDE SEQUENCE [LARGE SCALE GENOMIC DNA]</scope>
    <source>
        <strain evidence="6">YH-07</strain>
    </source>
</reference>
<dbReference type="InterPro" id="IPR043128">
    <property type="entry name" value="Rev_trsase/Diguanyl_cyclase"/>
</dbReference>
<dbReference type="InterPro" id="IPR000160">
    <property type="entry name" value="GGDEF_dom"/>
</dbReference>
<sequence length="448" mass="49171">MIPDPALKALALGKSPRRFHLVANLRDYKWWWARHSSTISEMGAEGMTARLLPKRAEQDLARKHGIPREREVRRAILKGLVDTEQRSVIANLSCWFVTAGAAFFLPNASYFILPLLFRLLAMVGTRAGFANMRSALREERGIARAFNWLAASLFVGGMAWGSTMLPILAFPTLHPARLLVGGGTLIGMSIIVTMLSPMRGLALSFSSGFLGAFGLGLYLTGAADGLALMAGMTILFLIFIAYSHASTFGHERSAKLLVENRRLGESLRVSLERAMHMADHDSLTGLFNRRAFFTYAERVGWPRRLVIMIDIDHFKSINDRFGHATGDRVLESVGEAIVEVLKTQVGPDHIAARLGGEEFAIMMPFRSIAENRHTTEALHKNIAEIAAKLDVSGLVTTASLGVFIADGDAKLDDALHEADTALYRAKALGRDRTEYAEPTDEPAVVSRA</sequence>
<dbReference type="NCBIfam" id="TIGR00254">
    <property type="entry name" value="GGDEF"/>
    <property type="match status" value="1"/>
</dbReference>
<dbReference type="AlphaFoldDB" id="A0A345YGG3"/>
<keyword evidence="3" id="KW-1133">Transmembrane helix</keyword>
<gene>
    <name evidence="5" type="ORF">DVR09_12405</name>
</gene>
<evidence type="ECO:0000313" key="5">
    <source>
        <dbReference type="EMBL" id="AXK43015.1"/>
    </source>
</evidence>
<proteinExistence type="predicted"/>
<keyword evidence="3" id="KW-0472">Membrane</keyword>
<dbReference type="Proteomes" id="UP000254508">
    <property type="component" value="Chromosome"/>
</dbReference>
<evidence type="ECO:0000259" key="4">
    <source>
        <dbReference type="PROSITE" id="PS50887"/>
    </source>
</evidence>